<dbReference type="Proteomes" id="UP001219568">
    <property type="component" value="Unassembled WGS sequence"/>
</dbReference>
<evidence type="ECO:0000313" key="3">
    <source>
        <dbReference type="Proteomes" id="UP001219568"/>
    </source>
</evidence>
<dbReference type="PANTHER" id="PTHR43157">
    <property type="entry name" value="PHOSPHATIDYLINOSITOL-GLYCAN BIOSYNTHESIS CLASS F PROTEIN-RELATED"/>
    <property type="match status" value="1"/>
</dbReference>
<dbReference type="Gene3D" id="3.40.50.720">
    <property type="entry name" value="NAD(P)-binding Rossmann-like Domain"/>
    <property type="match status" value="1"/>
</dbReference>
<name>A0AAD6I9T3_PENCN</name>
<keyword evidence="1" id="KW-0560">Oxidoreductase</keyword>
<dbReference type="EMBL" id="JAQJZL010000009">
    <property type="protein sequence ID" value="KAJ6038468.1"/>
    <property type="molecule type" value="Genomic_DNA"/>
</dbReference>
<dbReference type="PRINTS" id="PR00081">
    <property type="entry name" value="GDHRDH"/>
</dbReference>
<comment type="caution">
    <text evidence="2">The sequence shown here is derived from an EMBL/GenBank/DDBJ whole genome shotgun (WGS) entry which is preliminary data.</text>
</comment>
<accession>A0AAD6I9T3</accession>
<sequence length="314" mass="34701">MPLPRKSTFFPHKPVLTEQNLPDQQGKVFIITGGSGGLGKELAAILYQHNAKVYLAARSEKRTAEVIKEIQKAHTTSSGELLFHPLQLDDLTSIKSSAEQLLARESRLDVLWNNAGVMVPPQGSTTVQGYELQLGVNNLGHFLFTHFLHPLLAKTAASATKNSVRVVWVASSAADNAPIPAIDLSNMDYHHDEGIWSKYSRSKAGNVLHAVEYGRRAGNKGIISMSLNPGNFVTNLQQSMPKMQLAMFKLISHPPINGAYTELFAGLHPSITEENNGGWVAPFGKLEPVRKDLLDTSLCRKYWEWCETQVTPYM</sequence>
<dbReference type="GO" id="GO:0016491">
    <property type="term" value="F:oxidoreductase activity"/>
    <property type="evidence" value="ECO:0007669"/>
    <property type="project" value="UniProtKB-KW"/>
</dbReference>
<dbReference type="InterPro" id="IPR036291">
    <property type="entry name" value="NAD(P)-bd_dom_sf"/>
</dbReference>
<evidence type="ECO:0000256" key="1">
    <source>
        <dbReference type="ARBA" id="ARBA00023002"/>
    </source>
</evidence>
<evidence type="ECO:0008006" key="4">
    <source>
        <dbReference type="Google" id="ProtNLM"/>
    </source>
</evidence>
<gene>
    <name evidence="2" type="ORF">N7460_008239</name>
</gene>
<keyword evidence="3" id="KW-1185">Reference proteome</keyword>
<protein>
    <recommendedName>
        <fullName evidence="4">Short-chain dehydrogenase</fullName>
    </recommendedName>
</protein>
<evidence type="ECO:0000313" key="2">
    <source>
        <dbReference type="EMBL" id="KAJ6038468.1"/>
    </source>
</evidence>
<dbReference type="SUPFAM" id="SSF51735">
    <property type="entry name" value="NAD(P)-binding Rossmann-fold domains"/>
    <property type="match status" value="1"/>
</dbReference>
<organism evidence="2 3">
    <name type="scientific">Penicillium canescens</name>
    <dbReference type="NCBI Taxonomy" id="5083"/>
    <lineage>
        <taxon>Eukaryota</taxon>
        <taxon>Fungi</taxon>
        <taxon>Dikarya</taxon>
        <taxon>Ascomycota</taxon>
        <taxon>Pezizomycotina</taxon>
        <taxon>Eurotiomycetes</taxon>
        <taxon>Eurotiomycetidae</taxon>
        <taxon>Eurotiales</taxon>
        <taxon>Aspergillaceae</taxon>
        <taxon>Penicillium</taxon>
    </lineage>
</organism>
<reference evidence="2" key="1">
    <citation type="journal article" date="2023" name="IMA Fungus">
        <title>Comparative genomic study of the Penicillium genus elucidates a diverse pangenome and 15 lateral gene transfer events.</title>
        <authorList>
            <person name="Petersen C."/>
            <person name="Sorensen T."/>
            <person name="Nielsen M.R."/>
            <person name="Sondergaard T.E."/>
            <person name="Sorensen J.L."/>
            <person name="Fitzpatrick D.A."/>
            <person name="Frisvad J.C."/>
            <person name="Nielsen K.L."/>
        </authorList>
    </citation>
    <scope>NUCLEOTIDE SEQUENCE</scope>
    <source>
        <strain evidence="2">IBT 15450</strain>
    </source>
</reference>
<dbReference type="Pfam" id="PF00106">
    <property type="entry name" value="adh_short"/>
    <property type="match status" value="1"/>
</dbReference>
<dbReference type="InterPro" id="IPR002347">
    <property type="entry name" value="SDR_fam"/>
</dbReference>
<proteinExistence type="predicted"/>
<dbReference type="PANTHER" id="PTHR43157:SF73">
    <property type="entry name" value="WW DOMAIN-CONTAINING OXIDOREDUCTASE-LIKE PROTEIN"/>
    <property type="match status" value="1"/>
</dbReference>
<reference evidence="2" key="2">
    <citation type="submission" date="2023-01" db="EMBL/GenBank/DDBJ databases">
        <authorList>
            <person name="Petersen C."/>
        </authorList>
    </citation>
    <scope>NUCLEOTIDE SEQUENCE</scope>
    <source>
        <strain evidence="2">IBT 15450</strain>
    </source>
</reference>
<dbReference type="AlphaFoldDB" id="A0AAD6I9T3"/>